<reference evidence="6" key="1">
    <citation type="journal article" date="2020" name="Stud. Mycol.">
        <title>101 Dothideomycetes genomes: a test case for predicting lifestyles and emergence of pathogens.</title>
        <authorList>
            <person name="Haridas S."/>
            <person name="Albert R."/>
            <person name="Binder M."/>
            <person name="Bloem J."/>
            <person name="Labutti K."/>
            <person name="Salamov A."/>
            <person name="Andreopoulos B."/>
            <person name="Baker S."/>
            <person name="Barry K."/>
            <person name="Bills G."/>
            <person name="Bluhm B."/>
            <person name="Cannon C."/>
            <person name="Castanera R."/>
            <person name="Culley D."/>
            <person name="Daum C."/>
            <person name="Ezra D."/>
            <person name="Gonzalez J."/>
            <person name="Henrissat B."/>
            <person name="Kuo A."/>
            <person name="Liang C."/>
            <person name="Lipzen A."/>
            <person name="Lutzoni F."/>
            <person name="Magnuson J."/>
            <person name="Mondo S."/>
            <person name="Nolan M."/>
            <person name="Ohm R."/>
            <person name="Pangilinan J."/>
            <person name="Park H.-J."/>
            <person name="Ramirez L."/>
            <person name="Alfaro M."/>
            <person name="Sun H."/>
            <person name="Tritt A."/>
            <person name="Yoshinaga Y."/>
            <person name="Zwiers L.-H."/>
            <person name="Turgeon B."/>
            <person name="Goodwin S."/>
            <person name="Spatafora J."/>
            <person name="Crous P."/>
            <person name="Grigoriev I."/>
        </authorList>
    </citation>
    <scope>NUCLEOTIDE SEQUENCE</scope>
    <source>
        <strain evidence="6">CBS 130266</strain>
    </source>
</reference>
<protein>
    <submittedName>
        <fullName evidence="6">3-oxoacyl-reductase</fullName>
    </submittedName>
</protein>
<accession>A0A9P4TTK5</accession>
<dbReference type="InterPro" id="IPR020904">
    <property type="entry name" value="Sc_DH/Rdtase_CS"/>
</dbReference>
<dbReference type="GO" id="GO:0016491">
    <property type="term" value="F:oxidoreductase activity"/>
    <property type="evidence" value="ECO:0007669"/>
    <property type="project" value="UniProtKB-KW"/>
</dbReference>
<evidence type="ECO:0000256" key="2">
    <source>
        <dbReference type="ARBA" id="ARBA00022857"/>
    </source>
</evidence>
<organism evidence="6 7">
    <name type="scientific">Tothia fuscella</name>
    <dbReference type="NCBI Taxonomy" id="1048955"/>
    <lineage>
        <taxon>Eukaryota</taxon>
        <taxon>Fungi</taxon>
        <taxon>Dikarya</taxon>
        <taxon>Ascomycota</taxon>
        <taxon>Pezizomycotina</taxon>
        <taxon>Dothideomycetes</taxon>
        <taxon>Pleosporomycetidae</taxon>
        <taxon>Venturiales</taxon>
        <taxon>Cylindrosympodiaceae</taxon>
        <taxon>Tothia</taxon>
    </lineage>
</organism>
<dbReference type="PANTHER" id="PTHR24321:SF8">
    <property type="entry name" value="ESTRADIOL 17-BETA-DEHYDROGENASE 8-RELATED"/>
    <property type="match status" value="1"/>
</dbReference>
<gene>
    <name evidence="6" type="ORF">EJ08DRAFT_701477</name>
</gene>
<evidence type="ECO:0000256" key="3">
    <source>
        <dbReference type="ARBA" id="ARBA00023002"/>
    </source>
</evidence>
<dbReference type="OrthoDB" id="1669814at2759"/>
<keyword evidence="2" id="KW-0521">NADP</keyword>
<dbReference type="PANTHER" id="PTHR24321">
    <property type="entry name" value="DEHYDROGENASES, SHORT CHAIN"/>
    <property type="match status" value="1"/>
</dbReference>
<dbReference type="InterPro" id="IPR036291">
    <property type="entry name" value="NAD(P)-bd_dom_sf"/>
</dbReference>
<sequence length="264" mass="27456">MSSPTQFKGKVIAITGGASGIGLATAHLLASRGASLSLADIQETSLEEAKAEILAKHQTDIFTFAVDVRDYAKVESWISSTVSHFGHLDGAANLAGVIPKDIGLGSLVNQDLEDWNFVLAVNLTGVLHCLKAQLKVLNDNGAIVNASSIAGLQGRAKNSSYAASKHGVLGLTRSAAKEVGEKGIRVNAICPGRIETPMARAAVQIASGGAGGEDAKHEKETTMDVALRRSGRAEEVAMLIAFLLSSESSYITGNSISIDGGWNC</sequence>
<evidence type="ECO:0000313" key="7">
    <source>
        <dbReference type="Proteomes" id="UP000800235"/>
    </source>
</evidence>
<dbReference type="SMART" id="SM00822">
    <property type="entry name" value="PKS_KR"/>
    <property type="match status" value="1"/>
</dbReference>
<dbReference type="EMBL" id="MU007087">
    <property type="protein sequence ID" value="KAF2422862.1"/>
    <property type="molecule type" value="Genomic_DNA"/>
</dbReference>
<evidence type="ECO:0000256" key="1">
    <source>
        <dbReference type="ARBA" id="ARBA00006484"/>
    </source>
</evidence>
<dbReference type="PRINTS" id="PR00080">
    <property type="entry name" value="SDRFAMILY"/>
</dbReference>
<feature type="domain" description="Ketoreductase" evidence="5">
    <location>
        <begin position="10"/>
        <end position="192"/>
    </location>
</feature>
<keyword evidence="7" id="KW-1185">Reference proteome</keyword>
<dbReference type="PRINTS" id="PR00081">
    <property type="entry name" value="GDHRDH"/>
</dbReference>
<dbReference type="Proteomes" id="UP000800235">
    <property type="component" value="Unassembled WGS sequence"/>
</dbReference>
<evidence type="ECO:0000256" key="4">
    <source>
        <dbReference type="ARBA" id="ARBA00023027"/>
    </source>
</evidence>
<keyword evidence="3" id="KW-0560">Oxidoreductase</keyword>
<comment type="similarity">
    <text evidence="1">Belongs to the short-chain dehydrogenases/reductases (SDR) family.</text>
</comment>
<dbReference type="FunFam" id="3.40.50.720:FF:000084">
    <property type="entry name" value="Short-chain dehydrogenase reductase"/>
    <property type="match status" value="1"/>
</dbReference>
<comment type="caution">
    <text evidence="6">The sequence shown here is derived from an EMBL/GenBank/DDBJ whole genome shotgun (WGS) entry which is preliminary data.</text>
</comment>
<proteinExistence type="inferred from homology"/>
<name>A0A9P4TTK5_9PEZI</name>
<dbReference type="PROSITE" id="PS00061">
    <property type="entry name" value="ADH_SHORT"/>
    <property type="match status" value="1"/>
</dbReference>
<keyword evidence="4" id="KW-0520">NAD</keyword>
<dbReference type="AlphaFoldDB" id="A0A9P4TTK5"/>
<dbReference type="InterPro" id="IPR057326">
    <property type="entry name" value="KR_dom"/>
</dbReference>
<evidence type="ECO:0000313" key="6">
    <source>
        <dbReference type="EMBL" id="KAF2422862.1"/>
    </source>
</evidence>
<dbReference type="Gene3D" id="3.40.50.720">
    <property type="entry name" value="NAD(P)-binding Rossmann-like Domain"/>
    <property type="match status" value="1"/>
</dbReference>
<dbReference type="Pfam" id="PF13561">
    <property type="entry name" value="adh_short_C2"/>
    <property type="match status" value="1"/>
</dbReference>
<evidence type="ECO:0000259" key="5">
    <source>
        <dbReference type="SMART" id="SM00822"/>
    </source>
</evidence>
<dbReference type="InterPro" id="IPR002347">
    <property type="entry name" value="SDR_fam"/>
</dbReference>
<dbReference type="SUPFAM" id="SSF51735">
    <property type="entry name" value="NAD(P)-binding Rossmann-fold domains"/>
    <property type="match status" value="1"/>
</dbReference>